<evidence type="ECO:0000256" key="1">
    <source>
        <dbReference type="SAM" id="SignalP"/>
    </source>
</evidence>
<keyword evidence="1" id="KW-0732">Signal</keyword>
<feature type="signal peptide" evidence="1">
    <location>
        <begin position="1"/>
        <end position="22"/>
    </location>
</feature>
<keyword evidence="3" id="KW-1185">Reference proteome</keyword>
<sequence>MGLFKPIPFFVLLLSIISFAYQESSSTRARAVPAPFLSPQQVKHSKAFSTLGMVCQCCDGEGSSIGGGECTNSWIGFAYQESSATEARAVPAPFLSPQQVKHSKAFSTLGMVCQCCDGEGSSIDRGEFDQFGRDSGSLGHTTRMKAVYL</sequence>
<evidence type="ECO:0000313" key="2">
    <source>
        <dbReference type="EMBL" id="CAI9780110.1"/>
    </source>
</evidence>
<dbReference type="PANTHER" id="PTHR37078:SF6">
    <property type="entry name" value="NODULE CYSTEINE-RICH (NCR) SECRETED PEPTIDE"/>
    <property type="match status" value="1"/>
</dbReference>
<gene>
    <name evidence="2" type="ORF">FPE_LOCUS27540</name>
</gene>
<organism evidence="2 3">
    <name type="scientific">Fraxinus pennsylvanica</name>
    <dbReference type="NCBI Taxonomy" id="56036"/>
    <lineage>
        <taxon>Eukaryota</taxon>
        <taxon>Viridiplantae</taxon>
        <taxon>Streptophyta</taxon>
        <taxon>Embryophyta</taxon>
        <taxon>Tracheophyta</taxon>
        <taxon>Spermatophyta</taxon>
        <taxon>Magnoliopsida</taxon>
        <taxon>eudicotyledons</taxon>
        <taxon>Gunneridae</taxon>
        <taxon>Pentapetalae</taxon>
        <taxon>asterids</taxon>
        <taxon>lamiids</taxon>
        <taxon>Lamiales</taxon>
        <taxon>Oleaceae</taxon>
        <taxon>Oleeae</taxon>
        <taxon>Fraxinus</taxon>
    </lineage>
</organism>
<dbReference type="AlphaFoldDB" id="A0AAD2A284"/>
<protein>
    <submittedName>
        <fullName evidence="2">Uncharacterized protein</fullName>
    </submittedName>
</protein>
<reference evidence="2" key="1">
    <citation type="submission" date="2023-05" db="EMBL/GenBank/DDBJ databases">
        <authorList>
            <person name="Huff M."/>
        </authorList>
    </citation>
    <scope>NUCLEOTIDE SEQUENCE</scope>
</reference>
<dbReference type="Proteomes" id="UP000834106">
    <property type="component" value="Chromosome 17"/>
</dbReference>
<name>A0AAD2A284_9LAMI</name>
<accession>A0AAD2A284</accession>
<dbReference type="EMBL" id="OU503052">
    <property type="protein sequence ID" value="CAI9780110.1"/>
    <property type="molecule type" value="Genomic_DNA"/>
</dbReference>
<dbReference type="PANTHER" id="PTHR37078">
    <property type="entry name" value="NODULE CYSTEINE-RICH (NCR) SECRETED PEPTIDE"/>
    <property type="match status" value="1"/>
</dbReference>
<evidence type="ECO:0000313" key="3">
    <source>
        <dbReference type="Proteomes" id="UP000834106"/>
    </source>
</evidence>
<proteinExistence type="predicted"/>
<feature type="chain" id="PRO_5042151310" evidence="1">
    <location>
        <begin position="23"/>
        <end position="149"/>
    </location>
</feature>